<proteinExistence type="predicted"/>
<evidence type="ECO:0000313" key="2">
    <source>
        <dbReference type="EMBL" id="GJT10045.1"/>
    </source>
</evidence>
<reference evidence="2" key="1">
    <citation type="journal article" date="2022" name="Int. J. Mol. Sci.">
        <title>Draft Genome of Tanacetum Coccineum: Genomic Comparison of Closely Related Tanacetum-Family Plants.</title>
        <authorList>
            <person name="Yamashiro T."/>
            <person name="Shiraishi A."/>
            <person name="Nakayama K."/>
            <person name="Satake H."/>
        </authorList>
    </citation>
    <scope>NUCLEOTIDE SEQUENCE</scope>
</reference>
<accession>A0ABQ5B5M1</accession>
<dbReference type="Proteomes" id="UP001151760">
    <property type="component" value="Unassembled WGS sequence"/>
</dbReference>
<gene>
    <name evidence="2" type="ORF">Tco_0857087</name>
</gene>
<sequence>MDRFCLYKRYNHSSLPTYPRVQGRFYQPRRWPKLSNNLLVWSGVDDHVTCPSIVISMKTAVMKQPMPRAETPDRRGCKVRATCPLSKRNKERKGEDFRYPTRIPRTIMVGGKPFNTEHKLNEYKHMNQSSKRNMDFTDINKACPKDCYPLPEIDWKVESLSGKGVFCYRKMPFVLKNARATYQRLVDKVFNDQIRRNLEAYVENMVIKSASEEDMLMDNQETFDRLRSVNMKLNPKKCSFDVEEGPFIGHLITKQGIKANPLKVKAITDLKQP</sequence>
<reference evidence="2" key="2">
    <citation type="submission" date="2022-01" db="EMBL/GenBank/DDBJ databases">
        <authorList>
            <person name="Yamashiro T."/>
            <person name="Shiraishi A."/>
            <person name="Satake H."/>
            <person name="Nakayama K."/>
        </authorList>
    </citation>
    <scope>NUCLEOTIDE SEQUENCE</scope>
</reference>
<dbReference type="InterPro" id="IPR043128">
    <property type="entry name" value="Rev_trsase/Diguanyl_cyclase"/>
</dbReference>
<dbReference type="EMBL" id="BQNB010012958">
    <property type="protein sequence ID" value="GJT10045.1"/>
    <property type="molecule type" value="Genomic_DNA"/>
</dbReference>
<dbReference type="InterPro" id="IPR053134">
    <property type="entry name" value="RNA-dir_DNA_polymerase"/>
</dbReference>
<evidence type="ECO:0000259" key="1">
    <source>
        <dbReference type="Pfam" id="PF00078"/>
    </source>
</evidence>
<organism evidence="2 3">
    <name type="scientific">Tanacetum coccineum</name>
    <dbReference type="NCBI Taxonomy" id="301880"/>
    <lineage>
        <taxon>Eukaryota</taxon>
        <taxon>Viridiplantae</taxon>
        <taxon>Streptophyta</taxon>
        <taxon>Embryophyta</taxon>
        <taxon>Tracheophyta</taxon>
        <taxon>Spermatophyta</taxon>
        <taxon>Magnoliopsida</taxon>
        <taxon>eudicotyledons</taxon>
        <taxon>Gunneridae</taxon>
        <taxon>Pentapetalae</taxon>
        <taxon>asterids</taxon>
        <taxon>campanulids</taxon>
        <taxon>Asterales</taxon>
        <taxon>Asteraceae</taxon>
        <taxon>Asteroideae</taxon>
        <taxon>Anthemideae</taxon>
        <taxon>Anthemidinae</taxon>
        <taxon>Tanacetum</taxon>
    </lineage>
</organism>
<comment type="caution">
    <text evidence="2">The sequence shown here is derived from an EMBL/GenBank/DDBJ whole genome shotgun (WGS) entry which is preliminary data.</text>
</comment>
<name>A0ABQ5B5M1_9ASTR</name>
<evidence type="ECO:0000313" key="3">
    <source>
        <dbReference type="Proteomes" id="UP001151760"/>
    </source>
</evidence>
<dbReference type="Pfam" id="PF00078">
    <property type="entry name" value="RVT_1"/>
    <property type="match status" value="1"/>
</dbReference>
<keyword evidence="3" id="KW-1185">Reference proteome</keyword>
<dbReference type="InterPro" id="IPR000477">
    <property type="entry name" value="RT_dom"/>
</dbReference>
<dbReference type="PANTHER" id="PTHR24559:SF444">
    <property type="entry name" value="REVERSE TRANSCRIPTASE DOMAIN-CONTAINING PROTEIN"/>
    <property type="match status" value="1"/>
</dbReference>
<dbReference type="SUPFAM" id="SSF56672">
    <property type="entry name" value="DNA/RNA polymerases"/>
    <property type="match status" value="1"/>
</dbReference>
<feature type="domain" description="Reverse transcriptase" evidence="1">
    <location>
        <begin position="145"/>
        <end position="250"/>
    </location>
</feature>
<dbReference type="CDD" id="cd01647">
    <property type="entry name" value="RT_LTR"/>
    <property type="match status" value="1"/>
</dbReference>
<dbReference type="Gene3D" id="3.30.70.270">
    <property type="match status" value="1"/>
</dbReference>
<dbReference type="InterPro" id="IPR043502">
    <property type="entry name" value="DNA/RNA_pol_sf"/>
</dbReference>
<dbReference type="PANTHER" id="PTHR24559">
    <property type="entry name" value="TRANSPOSON TY3-I GAG-POL POLYPROTEIN"/>
    <property type="match status" value="1"/>
</dbReference>
<protein>
    <recommendedName>
        <fullName evidence="1">Reverse transcriptase domain-containing protein</fullName>
    </recommendedName>
</protein>